<sequence>MAITVDHDAGSHAVTLHFAGLGADTRRRITAWMRRSPHPGRTHWPPSPAASTYGYPSSESLDALSVVESCAALLPGLEELHLHCKHSAPPEHQHALLVLLAGFLPRLRRLTLPARATHLAELTVMAPAHFALTLTDGMVDGFGCLRRLERLTLVCDGLSPPDGSSDAARGGGGSSSSTALQKLAATLERELKLQVDYAPRERLAGKGGAAGAGVRAAATGGSGAGAHQAEAPHGWLIRRLTFGKWALTGSGLAALSGLAAGVLAAAADHGLHRHVLPELDVGDVTLGEGQLTEALMRAPLDLVARAGRVQQLLILHGNTWFAGEVAQVHEEVWA</sequence>
<proteinExistence type="predicted"/>
<gene>
    <name evidence="1" type="ORF">HYH02_008013</name>
</gene>
<accession>A0A836B3S2</accession>
<keyword evidence="2" id="KW-1185">Reference proteome</keyword>
<comment type="caution">
    <text evidence="1">The sequence shown here is derived from an EMBL/GenBank/DDBJ whole genome shotgun (WGS) entry which is preliminary data.</text>
</comment>
<evidence type="ECO:0000313" key="1">
    <source>
        <dbReference type="EMBL" id="KAG2446856.1"/>
    </source>
</evidence>
<protein>
    <submittedName>
        <fullName evidence="1">Uncharacterized protein</fullName>
    </submittedName>
</protein>
<dbReference type="AlphaFoldDB" id="A0A836B3S2"/>
<dbReference type="Proteomes" id="UP000613740">
    <property type="component" value="Unassembled WGS sequence"/>
</dbReference>
<reference evidence="1" key="1">
    <citation type="journal article" date="2020" name="bioRxiv">
        <title>Comparative genomics of Chlamydomonas.</title>
        <authorList>
            <person name="Craig R.J."/>
            <person name="Hasan A.R."/>
            <person name="Ness R.W."/>
            <person name="Keightley P.D."/>
        </authorList>
    </citation>
    <scope>NUCLEOTIDE SEQUENCE</scope>
    <source>
        <strain evidence="1">CCAP 11/173</strain>
    </source>
</reference>
<evidence type="ECO:0000313" key="2">
    <source>
        <dbReference type="Proteomes" id="UP000613740"/>
    </source>
</evidence>
<dbReference type="EMBL" id="JAEHOD010000024">
    <property type="protein sequence ID" value="KAG2446856.1"/>
    <property type="molecule type" value="Genomic_DNA"/>
</dbReference>
<organism evidence="1 2">
    <name type="scientific">Chlamydomonas schloesseri</name>
    <dbReference type="NCBI Taxonomy" id="2026947"/>
    <lineage>
        <taxon>Eukaryota</taxon>
        <taxon>Viridiplantae</taxon>
        <taxon>Chlorophyta</taxon>
        <taxon>core chlorophytes</taxon>
        <taxon>Chlorophyceae</taxon>
        <taxon>CS clade</taxon>
        <taxon>Chlamydomonadales</taxon>
        <taxon>Chlamydomonadaceae</taxon>
        <taxon>Chlamydomonas</taxon>
    </lineage>
</organism>
<name>A0A836B3S2_9CHLO</name>